<evidence type="ECO:0000256" key="7">
    <source>
        <dbReference type="RuleBase" id="RU368015"/>
    </source>
</evidence>
<dbReference type="OrthoDB" id="1907510at2759"/>
<accession>D8RRV4</accession>
<dbReference type="PANTHER" id="PTHR31376">
    <property type="entry name" value="OS09G0467300 PROTEIN-RELATED"/>
    <property type="match status" value="1"/>
</dbReference>
<dbReference type="InParanoid" id="D8RRV4"/>
<evidence type="ECO:0000256" key="5">
    <source>
        <dbReference type="ARBA" id="ARBA00022989"/>
    </source>
</evidence>
<dbReference type="Gramene" id="EFJ24948">
    <property type="protein sequence ID" value="EFJ24948"/>
    <property type="gene ID" value="SELMODRAFT_232165"/>
</dbReference>
<keyword evidence="9" id="KW-1185">Reference proteome</keyword>
<proteinExistence type="inferred from homology"/>
<keyword evidence="6 7" id="KW-0472">Membrane</keyword>
<comment type="caution">
    <text evidence="7">Lacks conserved residue(s) required for the propagation of feature annotation.</text>
</comment>
<evidence type="ECO:0000256" key="6">
    <source>
        <dbReference type="ARBA" id="ARBA00023136"/>
    </source>
</evidence>
<dbReference type="GO" id="GO:0016020">
    <property type="term" value="C:membrane"/>
    <property type="evidence" value="ECO:0007669"/>
    <property type="project" value="UniProtKB-SubCell"/>
</dbReference>
<dbReference type="STRING" id="88036.D8RRV4"/>
<dbReference type="InterPro" id="IPR030182">
    <property type="entry name" value="PUP_plant"/>
</dbReference>
<evidence type="ECO:0000256" key="4">
    <source>
        <dbReference type="ARBA" id="ARBA00022692"/>
    </source>
</evidence>
<dbReference type="GO" id="GO:0022857">
    <property type="term" value="F:transmembrane transporter activity"/>
    <property type="evidence" value="ECO:0000318"/>
    <property type="project" value="GO_Central"/>
</dbReference>
<dbReference type="AlphaFoldDB" id="D8RRV4"/>
<feature type="transmembrane region" description="Helical" evidence="7">
    <location>
        <begin position="261"/>
        <end position="282"/>
    </location>
</feature>
<feature type="transmembrane region" description="Helical" evidence="7">
    <location>
        <begin position="98"/>
        <end position="116"/>
    </location>
</feature>
<name>D8RRV4_SELML</name>
<feature type="transmembrane region" description="Helical" evidence="7">
    <location>
        <begin position="288"/>
        <end position="307"/>
    </location>
</feature>
<keyword evidence="5 7" id="KW-1133">Transmembrane helix</keyword>
<comment type="subcellular location">
    <subcellularLocation>
        <location evidence="1 7">Membrane</location>
        <topology evidence="1 7">Multi-pass membrane protein</topology>
    </subcellularLocation>
</comment>
<dbReference type="eggNOG" id="ENOG502QTN9">
    <property type="taxonomic scope" value="Eukaryota"/>
</dbReference>
<reference evidence="8 9" key="1">
    <citation type="journal article" date="2011" name="Science">
        <title>The Selaginella genome identifies genetic changes associated with the evolution of vascular plants.</title>
        <authorList>
            <person name="Banks J.A."/>
            <person name="Nishiyama T."/>
            <person name="Hasebe M."/>
            <person name="Bowman J.L."/>
            <person name="Gribskov M."/>
            <person name="dePamphilis C."/>
            <person name="Albert V.A."/>
            <person name="Aono N."/>
            <person name="Aoyama T."/>
            <person name="Ambrose B.A."/>
            <person name="Ashton N.W."/>
            <person name="Axtell M.J."/>
            <person name="Barker E."/>
            <person name="Barker M.S."/>
            <person name="Bennetzen J.L."/>
            <person name="Bonawitz N.D."/>
            <person name="Chapple C."/>
            <person name="Cheng C."/>
            <person name="Correa L.G."/>
            <person name="Dacre M."/>
            <person name="DeBarry J."/>
            <person name="Dreyer I."/>
            <person name="Elias M."/>
            <person name="Engstrom E.M."/>
            <person name="Estelle M."/>
            <person name="Feng L."/>
            <person name="Finet C."/>
            <person name="Floyd S.K."/>
            <person name="Frommer W.B."/>
            <person name="Fujita T."/>
            <person name="Gramzow L."/>
            <person name="Gutensohn M."/>
            <person name="Harholt J."/>
            <person name="Hattori M."/>
            <person name="Heyl A."/>
            <person name="Hirai T."/>
            <person name="Hiwatashi Y."/>
            <person name="Ishikawa M."/>
            <person name="Iwata M."/>
            <person name="Karol K.G."/>
            <person name="Koehler B."/>
            <person name="Kolukisaoglu U."/>
            <person name="Kubo M."/>
            <person name="Kurata T."/>
            <person name="Lalonde S."/>
            <person name="Li K."/>
            <person name="Li Y."/>
            <person name="Litt A."/>
            <person name="Lyons E."/>
            <person name="Manning G."/>
            <person name="Maruyama T."/>
            <person name="Michael T.P."/>
            <person name="Mikami K."/>
            <person name="Miyazaki S."/>
            <person name="Morinaga S."/>
            <person name="Murata T."/>
            <person name="Mueller-Roeber B."/>
            <person name="Nelson D.R."/>
            <person name="Obara M."/>
            <person name="Oguri Y."/>
            <person name="Olmstead R.G."/>
            <person name="Onodera N."/>
            <person name="Petersen B.L."/>
            <person name="Pils B."/>
            <person name="Prigge M."/>
            <person name="Rensing S.A."/>
            <person name="Riano-Pachon D.M."/>
            <person name="Roberts A.W."/>
            <person name="Sato Y."/>
            <person name="Scheller H.V."/>
            <person name="Schulz B."/>
            <person name="Schulz C."/>
            <person name="Shakirov E.V."/>
            <person name="Shibagaki N."/>
            <person name="Shinohara N."/>
            <person name="Shippen D.E."/>
            <person name="Soerensen I."/>
            <person name="Sotooka R."/>
            <person name="Sugimoto N."/>
            <person name="Sugita M."/>
            <person name="Sumikawa N."/>
            <person name="Tanurdzic M."/>
            <person name="Theissen G."/>
            <person name="Ulvskov P."/>
            <person name="Wakazuki S."/>
            <person name="Weng J.K."/>
            <person name="Willats W.W."/>
            <person name="Wipf D."/>
            <person name="Wolf P.G."/>
            <person name="Yang L."/>
            <person name="Zimmer A.D."/>
            <person name="Zhu Q."/>
            <person name="Mitros T."/>
            <person name="Hellsten U."/>
            <person name="Loque D."/>
            <person name="Otillar R."/>
            <person name="Salamov A."/>
            <person name="Schmutz J."/>
            <person name="Shapiro H."/>
            <person name="Lindquist E."/>
            <person name="Lucas S."/>
            <person name="Rokhsar D."/>
            <person name="Grigoriev I.V."/>
        </authorList>
    </citation>
    <scope>NUCLEOTIDE SEQUENCE [LARGE SCALE GENOMIC DNA]</scope>
</reference>
<dbReference type="PANTHER" id="PTHR31376:SF105">
    <property type="entry name" value="PURINE PERMEASE-RELATED"/>
    <property type="match status" value="1"/>
</dbReference>
<feature type="transmembrane region" description="Helical" evidence="7">
    <location>
        <begin position="155"/>
        <end position="179"/>
    </location>
</feature>
<keyword evidence="3 7" id="KW-0813">Transport</keyword>
<protein>
    <recommendedName>
        <fullName evidence="7">Probable purine permease</fullName>
    </recommendedName>
</protein>
<dbReference type="GO" id="GO:0005345">
    <property type="term" value="F:purine nucleobase transmembrane transporter activity"/>
    <property type="evidence" value="ECO:0007669"/>
    <property type="project" value="UniProtKB-UniRule"/>
</dbReference>
<dbReference type="KEGG" id="smo:SELMODRAFT_232165"/>
<dbReference type="OMA" id="ICSAIVW"/>
<evidence type="ECO:0000256" key="3">
    <source>
        <dbReference type="ARBA" id="ARBA00022448"/>
    </source>
</evidence>
<organism evidence="9">
    <name type="scientific">Selaginella moellendorffii</name>
    <name type="common">Spikemoss</name>
    <dbReference type="NCBI Taxonomy" id="88036"/>
    <lineage>
        <taxon>Eukaryota</taxon>
        <taxon>Viridiplantae</taxon>
        <taxon>Streptophyta</taxon>
        <taxon>Embryophyta</taxon>
        <taxon>Tracheophyta</taxon>
        <taxon>Lycopodiopsida</taxon>
        <taxon>Selaginellales</taxon>
        <taxon>Selaginellaceae</taxon>
        <taxon>Selaginella</taxon>
    </lineage>
</organism>
<feature type="transmembrane region" description="Helical" evidence="7">
    <location>
        <begin position="32"/>
        <end position="51"/>
    </location>
</feature>
<evidence type="ECO:0000313" key="8">
    <source>
        <dbReference type="EMBL" id="EFJ24948.1"/>
    </source>
</evidence>
<evidence type="ECO:0000256" key="2">
    <source>
        <dbReference type="ARBA" id="ARBA00006213"/>
    </source>
</evidence>
<dbReference type="EMBL" id="GL377588">
    <property type="protein sequence ID" value="EFJ24948.1"/>
    <property type="molecule type" value="Genomic_DNA"/>
</dbReference>
<dbReference type="Pfam" id="PF16913">
    <property type="entry name" value="PUNUT"/>
    <property type="match status" value="1"/>
</dbReference>
<dbReference type="InterPro" id="IPR037185">
    <property type="entry name" value="EmrE-like"/>
</dbReference>
<feature type="transmembrane region" description="Helical" evidence="7">
    <location>
        <begin position="123"/>
        <end position="143"/>
    </location>
</feature>
<dbReference type="Proteomes" id="UP000001514">
    <property type="component" value="Unassembled WGS sequence"/>
</dbReference>
<dbReference type="GO" id="GO:0015211">
    <property type="term" value="F:purine nucleoside transmembrane transporter activity"/>
    <property type="evidence" value="ECO:0007669"/>
    <property type="project" value="UniProtKB-UniRule"/>
</dbReference>
<dbReference type="SUPFAM" id="SSF103481">
    <property type="entry name" value="Multidrug resistance efflux transporter EmrE"/>
    <property type="match status" value="1"/>
</dbReference>
<keyword evidence="4 7" id="KW-0812">Transmembrane</keyword>
<sequence>MLALSGVVTVVSTVSAFLIGRFYFTQGGSRRWLSAWIQVAGWPLSASMLFLQKTKSLRETLSISRKLASAYVVLGAINGGVCLLYAWGISYLPASTSSILISTQLVFTSLFALVIVRKPLSPFMWNAVVLMTCSTVLVGLHSSSDKPPGLTHSQYILGFVMTLAAAVLFGLLIPLFELVTKNLMASSSSAVAELMTFVNIVATVVLSIGMAINGDFSRISAESRVFKSGRVSYFMTLFWSAVLYQVQYLSVTGVAMLASSLLSGILITASTPLVSIFAFFFFHDNLGGVKIMALVLSVWGFISYAYGGYLDEKSKAPIAEDKSNDREEV</sequence>
<evidence type="ECO:0000313" key="9">
    <source>
        <dbReference type="Proteomes" id="UP000001514"/>
    </source>
</evidence>
<feature type="transmembrane region" description="Helical" evidence="7">
    <location>
        <begin position="232"/>
        <end position="249"/>
    </location>
</feature>
<feature type="transmembrane region" description="Helical" evidence="7">
    <location>
        <begin position="191"/>
        <end position="212"/>
    </location>
</feature>
<comment type="similarity">
    <text evidence="2 7">Belongs to the purine permeases (TC 2.A.7.14) family.</text>
</comment>
<feature type="transmembrane region" description="Helical" evidence="7">
    <location>
        <begin position="71"/>
        <end position="92"/>
    </location>
</feature>
<dbReference type="HOGENOM" id="CLU_043459_2_1_1"/>
<evidence type="ECO:0000256" key="1">
    <source>
        <dbReference type="ARBA" id="ARBA00004141"/>
    </source>
</evidence>
<gene>
    <name evidence="8" type="ORF">SELMODRAFT_232165</name>
</gene>